<dbReference type="AlphaFoldDB" id="A0A147BR30"/>
<dbReference type="EMBL" id="GEGO01002559">
    <property type="protein sequence ID" value="JAR92845.1"/>
    <property type="molecule type" value="Transcribed_RNA"/>
</dbReference>
<dbReference type="InterPro" id="IPR004244">
    <property type="entry name" value="Transposase_22"/>
</dbReference>
<feature type="coiled-coil region" evidence="1">
    <location>
        <begin position="3"/>
        <end position="44"/>
    </location>
</feature>
<protein>
    <submittedName>
        <fullName evidence="2">Putative transposase domain-containing protein</fullName>
    </submittedName>
</protein>
<evidence type="ECO:0000256" key="1">
    <source>
        <dbReference type="SAM" id="Coils"/>
    </source>
</evidence>
<feature type="non-terminal residue" evidence="2">
    <location>
        <position position="1"/>
    </location>
</feature>
<evidence type="ECO:0000313" key="2">
    <source>
        <dbReference type="EMBL" id="JAR92845.1"/>
    </source>
</evidence>
<proteinExistence type="predicted"/>
<organism evidence="2">
    <name type="scientific">Ixodes ricinus</name>
    <name type="common">Common tick</name>
    <name type="synonym">Acarus ricinus</name>
    <dbReference type="NCBI Taxonomy" id="34613"/>
    <lineage>
        <taxon>Eukaryota</taxon>
        <taxon>Metazoa</taxon>
        <taxon>Ecdysozoa</taxon>
        <taxon>Arthropoda</taxon>
        <taxon>Chelicerata</taxon>
        <taxon>Arachnida</taxon>
        <taxon>Acari</taxon>
        <taxon>Parasitiformes</taxon>
        <taxon>Ixodida</taxon>
        <taxon>Ixodoidea</taxon>
        <taxon>Ixodidae</taxon>
        <taxon>Ixodinae</taxon>
        <taxon>Ixodes</taxon>
    </lineage>
</organism>
<reference evidence="2" key="1">
    <citation type="journal article" date="2018" name="PLoS Negl. Trop. Dis.">
        <title>Sialome diversity of ticks revealed by RNAseq of single tick salivary glands.</title>
        <authorList>
            <person name="Perner J."/>
            <person name="Kropackova S."/>
            <person name="Kopacek P."/>
            <person name="Ribeiro J.M."/>
        </authorList>
    </citation>
    <scope>NUCLEOTIDE SEQUENCE</scope>
    <source>
        <strain evidence="2">Siblings of single egg batch collected in Ceske Budejovice</strain>
        <tissue evidence="2">Salivary glands</tissue>
    </source>
</reference>
<sequence>TRMSEVMAAVKEHKVEIRALQAEATSFKRNLQLHQKRLDNLEDRSRHRNLTISGFPEPDRKYAAMLRKQIIEEPIGEKLGVVVNSVERVHRIGKKSHDKAQPVIMNFFDYLNEKLKVLKNCHKLKGTPVSINHDFCQGTLAKRSKQWSRSGKFKARDHKVSLDYDKLRVNDDVYEWDEENDCLKCIRSQVQRSSDD</sequence>
<name>A0A147BR30_IXORI</name>
<dbReference type="Gene3D" id="3.30.70.1820">
    <property type="entry name" value="L1 transposable element, RRM domain"/>
    <property type="match status" value="1"/>
</dbReference>
<dbReference type="PANTHER" id="PTHR11505">
    <property type="entry name" value="L1 TRANSPOSABLE ELEMENT-RELATED"/>
    <property type="match status" value="1"/>
</dbReference>
<accession>A0A147BR30</accession>
<keyword evidence="1" id="KW-0175">Coiled coil</keyword>